<dbReference type="SMART" id="SM01179">
    <property type="entry name" value="DUF862"/>
    <property type="match status" value="1"/>
</dbReference>
<sequence>MAPVVVTLRVYDVGKVPALIQANHLLRAVGTGAFHAAVEVFGTEYSYGYTDEGSGVFGCWPAEAEQVYEFREAIDMGHTSLTEDALMELLGDMSDEWPGDAYDLLRRNCTHFSDALCRRLGLGGIPGDELHTCRRDELAAVVLLGEFNHVLHCMQHPTRQDLHGRHAGGPGVGLAGQG</sequence>
<dbReference type="EMBL" id="HBNR01005972">
    <property type="protein sequence ID" value="CAE4564323.1"/>
    <property type="molecule type" value="Transcribed_RNA"/>
</dbReference>
<dbReference type="PANTHER" id="PTHR12378">
    <property type="entry name" value="DESUMOYLATING ISOPEPTIDASE"/>
    <property type="match status" value="1"/>
</dbReference>
<accession>A0A7S4PVR7</accession>
<dbReference type="GO" id="GO:0006508">
    <property type="term" value="P:proteolysis"/>
    <property type="evidence" value="ECO:0007669"/>
    <property type="project" value="UniProtKB-KW"/>
</dbReference>
<feature type="domain" description="PPPDE" evidence="4">
    <location>
        <begin position="4"/>
        <end position="138"/>
    </location>
</feature>
<evidence type="ECO:0000259" key="4">
    <source>
        <dbReference type="PROSITE" id="PS51858"/>
    </source>
</evidence>
<dbReference type="GO" id="GO:0016579">
    <property type="term" value="P:protein deubiquitination"/>
    <property type="evidence" value="ECO:0007669"/>
    <property type="project" value="TreeGrafter"/>
</dbReference>
<dbReference type="AlphaFoldDB" id="A0A7S4PVR7"/>
<dbReference type="Gene3D" id="3.90.1720.30">
    <property type="entry name" value="PPPDE domains"/>
    <property type="match status" value="1"/>
</dbReference>
<dbReference type="PANTHER" id="PTHR12378:SF80">
    <property type="entry name" value="IP06716P-RELATED"/>
    <property type="match status" value="1"/>
</dbReference>
<dbReference type="Pfam" id="PF05903">
    <property type="entry name" value="Peptidase_C97"/>
    <property type="match status" value="1"/>
</dbReference>
<protein>
    <recommendedName>
        <fullName evidence="4">PPPDE domain-containing protein</fullName>
    </recommendedName>
</protein>
<comment type="similarity">
    <text evidence="1">Belongs to the DeSI family.</text>
</comment>
<name>A0A7S4PVR7_9DINO</name>
<dbReference type="PROSITE" id="PS51858">
    <property type="entry name" value="PPPDE"/>
    <property type="match status" value="1"/>
</dbReference>
<proteinExistence type="inferred from homology"/>
<evidence type="ECO:0000256" key="2">
    <source>
        <dbReference type="ARBA" id="ARBA00022670"/>
    </source>
</evidence>
<evidence type="ECO:0000313" key="5">
    <source>
        <dbReference type="EMBL" id="CAE4564323.1"/>
    </source>
</evidence>
<reference evidence="5" key="1">
    <citation type="submission" date="2021-01" db="EMBL/GenBank/DDBJ databases">
        <authorList>
            <person name="Corre E."/>
            <person name="Pelletier E."/>
            <person name="Niang G."/>
            <person name="Scheremetjew M."/>
            <person name="Finn R."/>
            <person name="Kale V."/>
            <person name="Holt S."/>
            <person name="Cochrane G."/>
            <person name="Meng A."/>
            <person name="Brown T."/>
            <person name="Cohen L."/>
        </authorList>
    </citation>
    <scope>NUCLEOTIDE SEQUENCE</scope>
    <source>
        <strain evidence="5">CCMP3105</strain>
    </source>
</reference>
<dbReference type="GO" id="GO:0101005">
    <property type="term" value="F:deubiquitinase activity"/>
    <property type="evidence" value="ECO:0007669"/>
    <property type="project" value="TreeGrafter"/>
</dbReference>
<evidence type="ECO:0000256" key="1">
    <source>
        <dbReference type="ARBA" id="ARBA00008140"/>
    </source>
</evidence>
<keyword evidence="3" id="KW-0378">Hydrolase</keyword>
<dbReference type="InterPro" id="IPR008580">
    <property type="entry name" value="PPPDE_dom"/>
</dbReference>
<gene>
    <name evidence="5" type="ORF">AMON00008_LOCUS3942</name>
</gene>
<evidence type="ECO:0000256" key="3">
    <source>
        <dbReference type="ARBA" id="ARBA00022801"/>
    </source>
</evidence>
<dbReference type="InterPro" id="IPR042266">
    <property type="entry name" value="PPPDE_sf"/>
</dbReference>
<keyword evidence="2" id="KW-0645">Protease</keyword>
<organism evidence="5">
    <name type="scientific">Alexandrium monilatum</name>
    <dbReference type="NCBI Taxonomy" id="311494"/>
    <lineage>
        <taxon>Eukaryota</taxon>
        <taxon>Sar</taxon>
        <taxon>Alveolata</taxon>
        <taxon>Dinophyceae</taxon>
        <taxon>Gonyaulacales</taxon>
        <taxon>Pyrocystaceae</taxon>
        <taxon>Alexandrium</taxon>
    </lineage>
</organism>